<evidence type="ECO:0000313" key="9">
    <source>
        <dbReference type="EMBL" id="PNF26759.1"/>
    </source>
</evidence>
<evidence type="ECO:0000256" key="3">
    <source>
        <dbReference type="ARBA" id="ARBA00022840"/>
    </source>
</evidence>
<dbReference type="PANTHER" id="PTHR47968:SF75">
    <property type="entry name" value="CENTROMERE-ASSOCIATED PROTEIN E"/>
    <property type="match status" value="1"/>
</dbReference>
<keyword evidence="4" id="KW-0175">Coiled coil</keyword>
<dbReference type="GO" id="GO:0003777">
    <property type="term" value="F:microtubule motor activity"/>
    <property type="evidence" value="ECO:0007669"/>
    <property type="project" value="InterPro"/>
</dbReference>
<feature type="domain" description="Kinesin motor" evidence="8">
    <location>
        <begin position="1"/>
        <end position="216"/>
    </location>
</feature>
<keyword evidence="10" id="KW-1185">Reference proteome</keyword>
<evidence type="ECO:0000256" key="7">
    <source>
        <dbReference type="PROSITE-ProRule" id="PRU00283"/>
    </source>
</evidence>
<evidence type="ECO:0000256" key="6">
    <source>
        <dbReference type="ARBA" id="ARBA00023212"/>
    </source>
</evidence>
<keyword evidence="3" id="KW-0067">ATP-binding</keyword>
<organism evidence="9 10">
    <name type="scientific">Cryptotermes secundus</name>
    <dbReference type="NCBI Taxonomy" id="105785"/>
    <lineage>
        <taxon>Eukaryota</taxon>
        <taxon>Metazoa</taxon>
        <taxon>Ecdysozoa</taxon>
        <taxon>Arthropoda</taxon>
        <taxon>Hexapoda</taxon>
        <taxon>Insecta</taxon>
        <taxon>Pterygota</taxon>
        <taxon>Neoptera</taxon>
        <taxon>Polyneoptera</taxon>
        <taxon>Dictyoptera</taxon>
        <taxon>Blattodea</taxon>
        <taxon>Blattoidea</taxon>
        <taxon>Termitoidae</taxon>
        <taxon>Kalotermitidae</taxon>
        <taxon>Cryptotermitinae</taxon>
        <taxon>Cryptotermes</taxon>
    </lineage>
</organism>
<dbReference type="Pfam" id="PF00225">
    <property type="entry name" value="Kinesin"/>
    <property type="match status" value="1"/>
</dbReference>
<reference evidence="9 10" key="1">
    <citation type="submission" date="2017-12" db="EMBL/GenBank/DDBJ databases">
        <title>Hemimetabolous genomes reveal molecular basis of termite eusociality.</title>
        <authorList>
            <person name="Harrison M.C."/>
            <person name="Jongepier E."/>
            <person name="Robertson H.M."/>
            <person name="Arning N."/>
            <person name="Bitard-Feildel T."/>
            <person name="Chao H."/>
            <person name="Childers C.P."/>
            <person name="Dinh H."/>
            <person name="Doddapaneni H."/>
            <person name="Dugan S."/>
            <person name="Gowin J."/>
            <person name="Greiner C."/>
            <person name="Han Y."/>
            <person name="Hu H."/>
            <person name="Hughes D.S.T."/>
            <person name="Huylmans A.-K."/>
            <person name="Kemena C."/>
            <person name="Kremer L.P.M."/>
            <person name="Lee S.L."/>
            <person name="Lopez-Ezquerra A."/>
            <person name="Mallet L."/>
            <person name="Monroy-Kuhn J.M."/>
            <person name="Moser A."/>
            <person name="Murali S.C."/>
            <person name="Muzny D.M."/>
            <person name="Otani S."/>
            <person name="Piulachs M.-D."/>
            <person name="Poelchau M."/>
            <person name="Qu J."/>
            <person name="Schaub F."/>
            <person name="Wada-Katsumata A."/>
            <person name="Worley K.C."/>
            <person name="Xie Q."/>
            <person name="Ylla G."/>
            <person name="Poulsen M."/>
            <person name="Gibbs R.A."/>
            <person name="Schal C."/>
            <person name="Richards S."/>
            <person name="Belles X."/>
            <person name="Korb J."/>
            <person name="Bornberg-Bauer E."/>
        </authorList>
    </citation>
    <scope>NUCLEOTIDE SEQUENCE [LARGE SCALE GENOMIC DNA]</scope>
    <source>
        <tissue evidence="9">Whole body</tissue>
    </source>
</reference>
<comment type="caution">
    <text evidence="7">Lacks conserved residue(s) required for the propagation of feature annotation.</text>
</comment>
<evidence type="ECO:0000259" key="8">
    <source>
        <dbReference type="PROSITE" id="PS50067"/>
    </source>
</evidence>
<comment type="subcellular location">
    <subcellularLocation>
        <location evidence="1">Cytoplasm</location>
        <location evidence="1">Cytoskeleton</location>
    </subcellularLocation>
</comment>
<dbReference type="PROSITE" id="PS00411">
    <property type="entry name" value="KINESIN_MOTOR_1"/>
    <property type="match status" value="1"/>
</dbReference>
<dbReference type="PRINTS" id="PR00380">
    <property type="entry name" value="KINESINHEAVY"/>
</dbReference>
<dbReference type="Gene3D" id="3.40.850.10">
    <property type="entry name" value="Kinesin motor domain"/>
    <property type="match status" value="1"/>
</dbReference>
<dbReference type="GO" id="GO:0005874">
    <property type="term" value="C:microtubule"/>
    <property type="evidence" value="ECO:0007669"/>
    <property type="project" value="TreeGrafter"/>
</dbReference>
<dbReference type="GO" id="GO:0007018">
    <property type="term" value="P:microtubule-based movement"/>
    <property type="evidence" value="ECO:0007669"/>
    <property type="project" value="InterPro"/>
</dbReference>
<evidence type="ECO:0000256" key="5">
    <source>
        <dbReference type="ARBA" id="ARBA00023175"/>
    </source>
</evidence>
<dbReference type="InterPro" id="IPR036961">
    <property type="entry name" value="Kinesin_motor_dom_sf"/>
</dbReference>
<dbReference type="SUPFAM" id="SSF52540">
    <property type="entry name" value="P-loop containing nucleoside triphosphate hydrolases"/>
    <property type="match status" value="1"/>
</dbReference>
<dbReference type="InterPro" id="IPR001752">
    <property type="entry name" value="Kinesin_motor_dom"/>
</dbReference>
<gene>
    <name evidence="9" type="ORF">B7P43_G18348</name>
</gene>
<evidence type="ECO:0000256" key="2">
    <source>
        <dbReference type="ARBA" id="ARBA00022741"/>
    </source>
</evidence>
<dbReference type="InterPro" id="IPR027417">
    <property type="entry name" value="P-loop_NTPase"/>
</dbReference>
<dbReference type="GO" id="GO:0005524">
    <property type="term" value="F:ATP binding"/>
    <property type="evidence" value="ECO:0007669"/>
    <property type="project" value="UniProtKB-KW"/>
</dbReference>
<feature type="non-terminal residue" evidence="9">
    <location>
        <position position="216"/>
    </location>
</feature>
<dbReference type="GO" id="GO:0008017">
    <property type="term" value="F:microtubule binding"/>
    <property type="evidence" value="ECO:0007669"/>
    <property type="project" value="InterPro"/>
</dbReference>
<dbReference type="EMBL" id="NEVH01015695">
    <property type="protein sequence ID" value="PNF26759.1"/>
    <property type="molecule type" value="Genomic_DNA"/>
</dbReference>
<dbReference type="InterPro" id="IPR027640">
    <property type="entry name" value="Kinesin-like_fam"/>
</dbReference>
<evidence type="ECO:0000313" key="10">
    <source>
        <dbReference type="Proteomes" id="UP000235965"/>
    </source>
</evidence>
<dbReference type="SMART" id="SM00129">
    <property type="entry name" value="KISc"/>
    <property type="match status" value="1"/>
</dbReference>
<keyword evidence="5" id="KW-0505">Motor protein</keyword>
<evidence type="ECO:0000256" key="1">
    <source>
        <dbReference type="ARBA" id="ARBA00004245"/>
    </source>
</evidence>
<sequence length="216" mass="23931">MMGSQDDPGIIPMTIHYIFEALNQVQGHEFLLRASYIEIYNEKVNDLLEKGKTGLKLCEVEGNVFISGLKEEVVHTPDKIMQLMKRGENIRHIGETNMNEISSRSHAIFRIIIESRVPHEGEDGAVQVSHLNMVDLAGSERVDQIGSKGDRLKEGCSINRSLFMLSHVISQLSEGQDQYVNFRGSKLTRILQSSLGGNAHTAIICAVTPASVVETS</sequence>
<comment type="caution">
    <text evidence="9">The sequence shown here is derived from an EMBL/GenBank/DDBJ whole genome shotgun (WGS) entry which is preliminary data.</text>
</comment>
<accession>A0A2J7QDV4</accession>
<dbReference type="GO" id="GO:0000278">
    <property type="term" value="P:mitotic cell cycle"/>
    <property type="evidence" value="ECO:0007669"/>
    <property type="project" value="TreeGrafter"/>
</dbReference>
<comment type="similarity">
    <text evidence="7">Belongs to the TRAFAC class myosin-kinesin ATPase superfamily. Kinesin family.</text>
</comment>
<dbReference type="PROSITE" id="PS50067">
    <property type="entry name" value="KINESIN_MOTOR_2"/>
    <property type="match status" value="1"/>
</dbReference>
<dbReference type="OrthoDB" id="21525at2759"/>
<protein>
    <recommendedName>
        <fullName evidence="8">Kinesin motor domain-containing protein</fullName>
    </recommendedName>
</protein>
<proteinExistence type="inferred from homology"/>
<keyword evidence="6" id="KW-0963">Cytoplasm</keyword>
<keyword evidence="6" id="KW-0206">Cytoskeleton</keyword>
<dbReference type="AlphaFoldDB" id="A0A2J7QDV4"/>
<dbReference type="PANTHER" id="PTHR47968">
    <property type="entry name" value="CENTROMERE PROTEIN E"/>
    <property type="match status" value="1"/>
</dbReference>
<dbReference type="STRING" id="105785.A0A2J7QDV4"/>
<dbReference type="Proteomes" id="UP000235965">
    <property type="component" value="Unassembled WGS sequence"/>
</dbReference>
<evidence type="ECO:0000256" key="4">
    <source>
        <dbReference type="ARBA" id="ARBA00023054"/>
    </source>
</evidence>
<name>A0A2J7QDV4_9NEOP</name>
<dbReference type="InterPro" id="IPR019821">
    <property type="entry name" value="Kinesin_motor_CS"/>
</dbReference>
<keyword evidence="2" id="KW-0547">Nucleotide-binding</keyword>
<dbReference type="InParanoid" id="A0A2J7QDV4"/>